<evidence type="ECO:0000313" key="2">
    <source>
        <dbReference type="EMBL" id="MCU6796014.1"/>
    </source>
</evidence>
<evidence type="ECO:0000256" key="1">
    <source>
        <dbReference type="SAM" id="Phobius"/>
    </source>
</evidence>
<comment type="caution">
    <text evidence="2">The sequence shown here is derived from an EMBL/GenBank/DDBJ whole genome shotgun (WGS) entry which is preliminary data.</text>
</comment>
<keyword evidence="1" id="KW-1133">Transmembrane helix</keyword>
<gene>
    <name evidence="2" type="ORF">OB236_28225</name>
</gene>
<reference evidence="2 3" key="1">
    <citation type="submission" date="2022-09" db="EMBL/GenBank/DDBJ databases">
        <authorList>
            <person name="Han X.L."/>
            <person name="Wang Q."/>
            <person name="Lu T."/>
        </authorList>
    </citation>
    <scope>NUCLEOTIDE SEQUENCE [LARGE SCALE GENOMIC DNA]</scope>
    <source>
        <strain evidence="2 3">WQ 127069</strain>
    </source>
</reference>
<keyword evidence="3" id="KW-1185">Reference proteome</keyword>
<name>A0ABT2UQS0_9BACL</name>
<accession>A0ABT2UQS0</accession>
<dbReference type="EMBL" id="JAOQIO010000095">
    <property type="protein sequence ID" value="MCU6796014.1"/>
    <property type="molecule type" value="Genomic_DNA"/>
</dbReference>
<feature type="transmembrane region" description="Helical" evidence="1">
    <location>
        <begin position="7"/>
        <end position="25"/>
    </location>
</feature>
<evidence type="ECO:0000313" key="3">
    <source>
        <dbReference type="Proteomes" id="UP001652445"/>
    </source>
</evidence>
<feature type="transmembrane region" description="Helical" evidence="1">
    <location>
        <begin position="37"/>
        <end position="57"/>
    </location>
</feature>
<dbReference type="RefSeq" id="WP_262686865.1">
    <property type="nucleotide sequence ID" value="NZ_JAOQIO010000095.1"/>
</dbReference>
<evidence type="ECO:0008006" key="4">
    <source>
        <dbReference type="Google" id="ProtNLM"/>
    </source>
</evidence>
<keyword evidence="1" id="KW-0812">Transmembrane</keyword>
<dbReference type="Proteomes" id="UP001652445">
    <property type="component" value="Unassembled WGS sequence"/>
</dbReference>
<proteinExistence type="predicted"/>
<sequence>MSVKRFLGGSALVIFGIIEIFVYRNTYEYHMVTSPKFTILVFFLVVVAPLYSGIMILTDFKLFAYIKSKTDFYQSNRKPSKKDPSAVRRELEKNLLKLAYTNKGVLTVVDVSLHTDLTLEAAQEALEYMVKHSHANIKIAQNGTVLYHFRGILTDQEKKADKTLDELLEDKH</sequence>
<protein>
    <recommendedName>
        <fullName evidence="4">Alkaline shock response membrane anchor protein AmaP</fullName>
    </recommendedName>
</protein>
<keyword evidence="1" id="KW-0472">Membrane</keyword>
<organism evidence="2 3">
    <name type="scientific">Paenibacillus baimaensis</name>
    <dbReference type="NCBI Taxonomy" id="2982185"/>
    <lineage>
        <taxon>Bacteria</taxon>
        <taxon>Bacillati</taxon>
        <taxon>Bacillota</taxon>
        <taxon>Bacilli</taxon>
        <taxon>Bacillales</taxon>
        <taxon>Paenibacillaceae</taxon>
        <taxon>Paenibacillus</taxon>
    </lineage>
</organism>